<evidence type="ECO:0000256" key="1">
    <source>
        <dbReference type="ARBA" id="ARBA00007592"/>
    </source>
</evidence>
<comment type="similarity">
    <text evidence="1 3">Belongs to the DapA family.</text>
</comment>
<keyword evidence="2 3" id="KW-0456">Lyase</keyword>
<accession>A0A9N8X4G6</accession>
<dbReference type="PANTHER" id="PTHR12128">
    <property type="entry name" value="DIHYDRODIPICOLINATE SYNTHASE"/>
    <property type="match status" value="1"/>
</dbReference>
<dbReference type="PRINTS" id="PR00146">
    <property type="entry name" value="DHPICSNTHASE"/>
</dbReference>
<dbReference type="CDD" id="cd00408">
    <property type="entry name" value="DHDPS-like"/>
    <property type="match status" value="1"/>
</dbReference>
<dbReference type="SUPFAM" id="SSF51569">
    <property type="entry name" value="Aldolase"/>
    <property type="match status" value="1"/>
</dbReference>
<dbReference type="Pfam" id="PF00701">
    <property type="entry name" value="DHDPS"/>
    <property type="match status" value="1"/>
</dbReference>
<feature type="binding site" evidence="4">
    <location>
        <position position="215"/>
    </location>
    <ligand>
        <name>pyruvate</name>
        <dbReference type="ChEBI" id="CHEBI:15361"/>
    </ligand>
</feature>
<dbReference type="AlphaFoldDB" id="A0A9N8X4G6"/>
<dbReference type="GO" id="GO:0005829">
    <property type="term" value="C:cytosol"/>
    <property type="evidence" value="ECO:0007669"/>
    <property type="project" value="TreeGrafter"/>
</dbReference>
<dbReference type="Proteomes" id="UP000789704">
    <property type="component" value="Unassembled WGS sequence"/>
</dbReference>
<dbReference type="EMBL" id="CAJQZC010000015">
    <property type="protein sequence ID" value="CAG4924731.1"/>
    <property type="molecule type" value="Genomic_DNA"/>
</dbReference>
<evidence type="ECO:0000313" key="5">
    <source>
        <dbReference type="EMBL" id="CAG4924731.1"/>
    </source>
</evidence>
<dbReference type="EC" id="4.2.1.43" evidence="5"/>
<gene>
    <name evidence="5" type="primary">araD_2</name>
    <name evidence="5" type="ORF">LMG31841_05414</name>
</gene>
<dbReference type="InterPro" id="IPR002220">
    <property type="entry name" value="DapA-like"/>
</dbReference>
<evidence type="ECO:0000256" key="4">
    <source>
        <dbReference type="PIRSR" id="PIRSR001365-2"/>
    </source>
</evidence>
<proteinExistence type="inferred from homology"/>
<dbReference type="GO" id="GO:0047449">
    <property type="term" value="F:2-dehydro-3-deoxy-L-arabinonate dehydratase activity"/>
    <property type="evidence" value="ECO:0007669"/>
    <property type="project" value="UniProtKB-EC"/>
</dbReference>
<comment type="caution">
    <text evidence="5">The sequence shown here is derived from an EMBL/GenBank/DDBJ whole genome shotgun (WGS) entry which is preliminary data.</text>
</comment>
<evidence type="ECO:0000256" key="2">
    <source>
        <dbReference type="ARBA" id="ARBA00023239"/>
    </source>
</evidence>
<evidence type="ECO:0000313" key="6">
    <source>
        <dbReference type="Proteomes" id="UP000789704"/>
    </source>
</evidence>
<dbReference type="PANTHER" id="PTHR12128:SF66">
    <property type="entry name" value="4-HYDROXY-2-OXOGLUTARATE ALDOLASE, MITOCHONDRIAL"/>
    <property type="match status" value="1"/>
</dbReference>
<dbReference type="RefSeq" id="WP_228883513.1">
    <property type="nucleotide sequence ID" value="NZ_CAJQZC010000015.1"/>
</dbReference>
<dbReference type="Gene3D" id="3.20.20.70">
    <property type="entry name" value="Aldolase class I"/>
    <property type="match status" value="1"/>
</dbReference>
<dbReference type="PIRSF" id="PIRSF001365">
    <property type="entry name" value="DHDPS"/>
    <property type="match status" value="1"/>
</dbReference>
<evidence type="ECO:0000256" key="3">
    <source>
        <dbReference type="PIRNR" id="PIRNR001365"/>
    </source>
</evidence>
<dbReference type="SMART" id="SM01130">
    <property type="entry name" value="DHDPS"/>
    <property type="match status" value="1"/>
</dbReference>
<reference evidence="5" key="1">
    <citation type="submission" date="2021-04" db="EMBL/GenBank/DDBJ databases">
        <authorList>
            <person name="Vanwijnsberghe S."/>
        </authorList>
    </citation>
    <scope>NUCLEOTIDE SEQUENCE</scope>
    <source>
        <strain evidence="5">LMG 31841</strain>
    </source>
</reference>
<protein>
    <submittedName>
        <fullName evidence="5">L-2-keto-3-deoxyarabonate dehydratase</fullName>
        <ecNumber evidence="5">4.2.1.43</ecNumber>
    </submittedName>
</protein>
<sequence length="319" mass="34100">MTMTIAHRSLAGVFPVLPTPFLENGSPDVASLRNLVRYLVTAGVDGITYPGVASEFGQLSADERVMLTDAVLDEIDGRMPLVAGCSSTDAEVTIRIAHAAAKGGAAALMIAVPPGRKTAQAQIEFFSRVAQAVPDTPIMLQNVPAPVGAGLDPEVLLEILNAVPSIQYIKEETLPSGQRLTVIKRSAPETLRGVFGGAGGRYITDELRRGACGTMPAVELAEVHVELFKAHRAGRSDQVRELFTRMLPILNVQAVFRWSLTKYVLHRRGLIQCRLQRAAGPLLDAADAADVDAFLHDIEDLLIPQQMLSTIGGGIHGTA</sequence>
<dbReference type="InterPro" id="IPR013785">
    <property type="entry name" value="Aldolase_TIM"/>
</dbReference>
<organism evidence="5 6">
    <name type="scientific">Paraburkholderia saeva</name>
    <dbReference type="NCBI Taxonomy" id="2777537"/>
    <lineage>
        <taxon>Bacteria</taxon>
        <taxon>Pseudomonadati</taxon>
        <taxon>Pseudomonadota</taxon>
        <taxon>Betaproteobacteria</taxon>
        <taxon>Burkholderiales</taxon>
        <taxon>Burkholderiaceae</taxon>
        <taxon>Paraburkholderia</taxon>
    </lineage>
</organism>
<dbReference type="GO" id="GO:0008840">
    <property type="term" value="F:4-hydroxy-tetrahydrodipicolinate synthase activity"/>
    <property type="evidence" value="ECO:0007669"/>
    <property type="project" value="TreeGrafter"/>
</dbReference>
<keyword evidence="6" id="KW-1185">Reference proteome</keyword>
<name>A0A9N8X4G6_9BURK</name>